<name>A0A395JN59_9GAMM</name>
<dbReference type="SFLD" id="SFLDS00029">
    <property type="entry name" value="Radical_SAM"/>
    <property type="match status" value="1"/>
</dbReference>
<dbReference type="InterPro" id="IPR007197">
    <property type="entry name" value="rSAM"/>
</dbReference>
<dbReference type="SFLD" id="SFLDF00272">
    <property type="entry name" value="biotin_synthase"/>
    <property type="match status" value="1"/>
</dbReference>
<feature type="binding site" evidence="13 14">
    <location>
        <position position="273"/>
    </location>
    <ligand>
        <name>[2Fe-2S] cluster</name>
        <dbReference type="ChEBI" id="CHEBI:190135"/>
    </ligand>
</feature>
<dbReference type="GO" id="GO:0005506">
    <property type="term" value="F:iron ion binding"/>
    <property type="evidence" value="ECO:0007669"/>
    <property type="project" value="UniProtKB-UniRule"/>
</dbReference>
<evidence type="ECO:0000256" key="14">
    <source>
        <dbReference type="PIRSR" id="PIRSR001619-1"/>
    </source>
</evidence>
<evidence type="ECO:0000256" key="9">
    <source>
        <dbReference type="ARBA" id="ARBA00022756"/>
    </source>
</evidence>
<evidence type="ECO:0000256" key="4">
    <source>
        <dbReference type="ARBA" id="ARBA00022485"/>
    </source>
</evidence>
<evidence type="ECO:0000256" key="10">
    <source>
        <dbReference type="ARBA" id="ARBA00023004"/>
    </source>
</evidence>
<feature type="domain" description="Radical SAM core" evidence="15">
    <location>
        <begin position="51"/>
        <end position="269"/>
    </location>
</feature>
<keyword evidence="10 13" id="KW-0408">Iron</keyword>
<comment type="subunit">
    <text evidence="13">Homodimer.</text>
</comment>
<dbReference type="InterPro" id="IPR006638">
    <property type="entry name" value="Elp3/MiaA/NifB-like_rSAM"/>
</dbReference>
<dbReference type="GO" id="GO:0051539">
    <property type="term" value="F:4 iron, 4 sulfur cluster binding"/>
    <property type="evidence" value="ECO:0007669"/>
    <property type="project" value="UniProtKB-KW"/>
</dbReference>
<feature type="binding site" evidence="13 14">
    <location>
        <position position="141"/>
    </location>
    <ligand>
        <name>[2Fe-2S] cluster</name>
        <dbReference type="ChEBI" id="CHEBI:190135"/>
    </ligand>
</feature>
<evidence type="ECO:0000256" key="13">
    <source>
        <dbReference type="HAMAP-Rule" id="MF_01694"/>
    </source>
</evidence>
<feature type="binding site" evidence="13 14">
    <location>
        <position position="66"/>
    </location>
    <ligand>
        <name>[4Fe-4S] cluster</name>
        <dbReference type="ChEBI" id="CHEBI:49883"/>
        <note>4Fe-4S-S-AdoMet</note>
    </ligand>
</feature>
<dbReference type="InParanoid" id="A0A395JN59"/>
<dbReference type="GO" id="GO:0004076">
    <property type="term" value="F:biotin synthase activity"/>
    <property type="evidence" value="ECO:0007669"/>
    <property type="project" value="UniProtKB-UniRule"/>
</dbReference>
<feature type="binding site" evidence="13 14">
    <location>
        <position position="201"/>
    </location>
    <ligand>
        <name>[2Fe-2S] cluster</name>
        <dbReference type="ChEBI" id="CHEBI:190135"/>
    </ligand>
</feature>
<dbReference type="SUPFAM" id="SSF102114">
    <property type="entry name" value="Radical SAM enzymes"/>
    <property type="match status" value="1"/>
</dbReference>
<dbReference type="InterPro" id="IPR024177">
    <property type="entry name" value="Biotin_synthase"/>
</dbReference>
<keyword evidence="17" id="KW-1185">Reference proteome</keyword>
<comment type="function">
    <text evidence="13">Catalyzes the conversion of dethiobiotin (DTB) to biotin by the insertion of a sulfur atom into dethiobiotin via a radical-based mechanism.</text>
</comment>
<evidence type="ECO:0000313" key="17">
    <source>
        <dbReference type="Proteomes" id="UP000253083"/>
    </source>
</evidence>
<comment type="similarity">
    <text evidence="2 13">Belongs to the radical SAM superfamily. Biotin synthase family.</text>
</comment>
<sequence length="349" mass="38366">MPNSKTTQRTLTVEPGGLRWPLHLVEALFDLPFNDLMFQAQSVHRASFNPNEIQLSSLLSIKTGACPEDCKYCPQSARYKTGLDAERLMRVDNIVAAAQRARDNGASRFCMGAAWRSPKDQDLTVVEEAVRQVKELGLETCATLGMLTAEQASSLQRAGLDYYNHNLDTSEEYYKEIITTRTYQDRLDTLEHVRDAGMNVCSGGIIGMGETRRDRAALIANLANLPVPPQSVPINNLIRVSGTPLDDAEPVDDFEFIRTIAVARITMPASYVRLSAGREAMNDQMQAMCFLAGANSVFYGEELLTTSNASVDHDRALMQKLGLQAQGLRAEDSAEHGLVEASGSHAESH</sequence>
<dbReference type="PIRSF" id="PIRSF001619">
    <property type="entry name" value="Biotin_synth"/>
    <property type="match status" value="1"/>
</dbReference>
<comment type="cofactor">
    <cofactor evidence="14">
        <name>[2Fe-2S] cluster</name>
        <dbReference type="ChEBI" id="CHEBI:190135"/>
    </cofactor>
    <text evidence="14">Binds 1 [2Fe-2S] cluster. The cluster is coordinated with 3 cysteines and 1 arginine.</text>
</comment>
<evidence type="ECO:0000256" key="3">
    <source>
        <dbReference type="ARBA" id="ARBA00012236"/>
    </source>
</evidence>
<dbReference type="Proteomes" id="UP000253083">
    <property type="component" value="Unassembled WGS sequence"/>
</dbReference>
<dbReference type="SMART" id="SM00729">
    <property type="entry name" value="Elp3"/>
    <property type="match status" value="1"/>
</dbReference>
<dbReference type="SFLD" id="SFLDG01060">
    <property type="entry name" value="BATS_domain_containing"/>
    <property type="match status" value="1"/>
</dbReference>
<accession>A0A395JN59</accession>
<keyword evidence="11 13" id="KW-0411">Iron-sulfur</keyword>
<dbReference type="NCBIfam" id="TIGR00433">
    <property type="entry name" value="bioB"/>
    <property type="match status" value="1"/>
</dbReference>
<keyword evidence="5 13" id="KW-0808">Transferase</keyword>
<proteinExistence type="inferred from homology"/>
<gene>
    <name evidence="13" type="primary">bioB</name>
    <name evidence="16" type="ORF">DFR28_101475</name>
</gene>
<dbReference type="FunCoup" id="A0A395JN59">
    <property type="interactions" value="378"/>
</dbReference>
<dbReference type="FunFam" id="3.20.20.70:FF:000011">
    <property type="entry name" value="Biotin synthase"/>
    <property type="match status" value="1"/>
</dbReference>
<comment type="pathway">
    <text evidence="1 13">Cofactor biosynthesis; biotin biosynthesis; biotin from 7,8-diaminononanoate: step 2/2.</text>
</comment>
<keyword evidence="4 13" id="KW-0004">4Fe-4S</keyword>
<evidence type="ECO:0000256" key="2">
    <source>
        <dbReference type="ARBA" id="ARBA00010765"/>
    </source>
</evidence>
<dbReference type="AlphaFoldDB" id="A0A395JN59"/>
<evidence type="ECO:0000256" key="12">
    <source>
        <dbReference type="ARBA" id="ARBA00051157"/>
    </source>
</evidence>
<keyword evidence="6 13" id="KW-0949">S-adenosyl-L-methionine</keyword>
<protein>
    <recommendedName>
        <fullName evidence="3 13">Biotin synthase</fullName>
        <ecNumber evidence="3 13">2.8.1.6</ecNumber>
    </recommendedName>
</protein>
<dbReference type="UniPathway" id="UPA00078">
    <property type="reaction ID" value="UER00162"/>
</dbReference>
<dbReference type="InterPro" id="IPR058240">
    <property type="entry name" value="rSAM_sf"/>
</dbReference>
<dbReference type="CDD" id="cd01335">
    <property type="entry name" value="Radical_SAM"/>
    <property type="match status" value="1"/>
</dbReference>
<keyword evidence="8 13" id="KW-0479">Metal-binding</keyword>
<comment type="cofactor">
    <cofactor evidence="13">
        <name>[2Fe-2S] cluster</name>
        <dbReference type="ChEBI" id="CHEBI:190135"/>
    </cofactor>
    <text evidence="13">Binds 1 [2Fe-2S] cluster. The cluster is coordinated with 3 cysteines and 1 arginine.</text>
</comment>
<dbReference type="GO" id="GO:0051537">
    <property type="term" value="F:2 iron, 2 sulfur cluster binding"/>
    <property type="evidence" value="ECO:0007669"/>
    <property type="project" value="UniProtKB-KW"/>
</dbReference>
<dbReference type="InterPro" id="IPR010722">
    <property type="entry name" value="BATS_dom"/>
</dbReference>
<evidence type="ECO:0000256" key="11">
    <source>
        <dbReference type="ARBA" id="ARBA00023014"/>
    </source>
</evidence>
<comment type="caution">
    <text evidence="16">The sequence shown here is derived from an EMBL/GenBank/DDBJ whole genome shotgun (WGS) entry which is preliminary data.</text>
</comment>
<evidence type="ECO:0000259" key="15">
    <source>
        <dbReference type="PROSITE" id="PS51918"/>
    </source>
</evidence>
<keyword evidence="7 13" id="KW-0001">2Fe-2S</keyword>
<feature type="binding site" evidence="13 14">
    <location>
        <position position="73"/>
    </location>
    <ligand>
        <name>[4Fe-4S] cluster</name>
        <dbReference type="ChEBI" id="CHEBI:49883"/>
        <note>4Fe-4S-S-AdoMet</note>
    </ligand>
</feature>
<evidence type="ECO:0000313" key="16">
    <source>
        <dbReference type="EMBL" id="RBP53090.1"/>
    </source>
</evidence>
<evidence type="ECO:0000256" key="8">
    <source>
        <dbReference type="ARBA" id="ARBA00022723"/>
    </source>
</evidence>
<evidence type="ECO:0000256" key="1">
    <source>
        <dbReference type="ARBA" id="ARBA00004942"/>
    </source>
</evidence>
<dbReference type="SFLD" id="SFLDG01278">
    <property type="entry name" value="biotin_synthase_like"/>
    <property type="match status" value="1"/>
</dbReference>
<evidence type="ECO:0000256" key="6">
    <source>
        <dbReference type="ARBA" id="ARBA00022691"/>
    </source>
</evidence>
<keyword evidence="9 13" id="KW-0093">Biotin biosynthesis</keyword>
<dbReference type="RefSeq" id="WP_113952690.1">
    <property type="nucleotide sequence ID" value="NZ_QNRT01000001.1"/>
</dbReference>
<evidence type="ECO:0000256" key="7">
    <source>
        <dbReference type="ARBA" id="ARBA00022714"/>
    </source>
</evidence>
<dbReference type="Pfam" id="PF06968">
    <property type="entry name" value="BATS"/>
    <property type="match status" value="1"/>
</dbReference>
<dbReference type="SMART" id="SM00876">
    <property type="entry name" value="BATS"/>
    <property type="match status" value="1"/>
</dbReference>
<dbReference type="InterPro" id="IPR013785">
    <property type="entry name" value="Aldolase_TIM"/>
</dbReference>
<dbReference type="Gene3D" id="3.20.20.70">
    <property type="entry name" value="Aldolase class I"/>
    <property type="match status" value="1"/>
</dbReference>
<feature type="binding site" evidence="13 14">
    <location>
        <position position="70"/>
    </location>
    <ligand>
        <name>[4Fe-4S] cluster</name>
        <dbReference type="ChEBI" id="CHEBI:49883"/>
        <note>4Fe-4S-S-AdoMet</note>
    </ligand>
</feature>
<dbReference type="InterPro" id="IPR002684">
    <property type="entry name" value="Biotin_synth/BioAB"/>
</dbReference>
<dbReference type="HAMAP" id="MF_01694">
    <property type="entry name" value="BioB"/>
    <property type="match status" value="1"/>
</dbReference>
<organism evidence="16 17">
    <name type="scientific">Arenicella xantha</name>
    <dbReference type="NCBI Taxonomy" id="644221"/>
    <lineage>
        <taxon>Bacteria</taxon>
        <taxon>Pseudomonadati</taxon>
        <taxon>Pseudomonadota</taxon>
        <taxon>Gammaproteobacteria</taxon>
        <taxon>Arenicellales</taxon>
        <taxon>Arenicellaceae</taxon>
        <taxon>Arenicella</taxon>
    </lineage>
</organism>
<dbReference type="EMBL" id="QNRT01000001">
    <property type="protein sequence ID" value="RBP53090.1"/>
    <property type="molecule type" value="Genomic_DNA"/>
</dbReference>
<dbReference type="PANTHER" id="PTHR22976:SF2">
    <property type="entry name" value="BIOTIN SYNTHASE, MITOCHONDRIAL"/>
    <property type="match status" value="1"/>
</dbReference>
<dbReference type="OrthoDB" id="9786826at2"/>
<dbReference type="PANTHER" id="PTHR22976">
    <property type="entry name" value="BIOTIN SYNTHASE"/>
    <property type="match status" value="1"/>
</dbReference>
<dbReference type="EC" id="2.8.1.6" evidence="3 13"/>
<feature type="binding site" evidence="13 14">
    <location>
        <position position="110"/>
    </location>
    <ligand>
        <name>[2Fe-2S] cluster</name>
        <dbReference type="ChEBI" id="CHEBI:190135"/>
    </ligand>
</feature>
<evidence type="ECO:0000256" key="5">
    <source>
        <dbReference type="ARBA" id="ARBA00022679"/>
    </source>
</evidence>
<comment type="cofactor">
    <cofactor evidence="13 14">
        <name>[4Fe-4S] cluster</name>
        <dbReference type="ChEBI" id="CHEBI:49883"/>
    </cofactor>
    <text evidence="13 14">Binds 1 [4Fe-4S] cluster. The cluster is coordinated with 3 cysteines and an exchangeable S-adenosyl-L-methionine.</text>
</comment>
<dbReference type="GO" id="GO:0009102">
    <property type="term" value="P:biotin biosynthetic process"/>
    <property type="evidence" value="ECO:0007669"/>
    <property type="project" value="UniProtKB-UniRule"/>
</dbReference>
<dbReference type="PROSITE" id="PS51918">
    <property type="entry name" value="RADICAL_SAM"/>
    <property type="match status" value="1"/>
</dbReference>
<dbReference type="Pfam" id="PF04055">
    <property type="entry name" value="Radical_SAM"/>
    <property type="match status" value="1"/>
</dbReference>
<reference evidence="16 17" key="1">
    <citation type="submission" date="2018-06" db="EMBL/GenBank/DDBJ databases">
        <title>Genomic Encyclopedia of Type Strains, Phase IV (KMG-IV): sequencing the most valuable type-strain genomes for metagenomic binning, comparative biology and taxonomic classification.</title>
        <authorList>
            <person name="Goeker M."/>
        </authorList>
    </citation>
    <scope>NUCLEOTIDE SEQUENCE [LARGE SCALE GENOMIC DNA]</scope>
    <source>
        <strain evidence="16 17">DSM 24032</strain>
    </source>
</reference>
<comment type="catalytic activity">
    <reaction evidence="12 13">
        <text>(4R,5S)-dethiobiotin + (sulfur carrier)-SH + 2 reduced [2Fe-2S]-[ferredoxin] + 2 S-adenosyl-L-methionine = (sulfur carrier)-H + biotin + 2 5'-deoxyadenosine + 2 L-methionine + 2 oxidized [2Fe-2S]-[ferredoxin]</text>
        <dbReference type="Rhea" id="RHEA:22060"/>
        <dbReference type="Rhea" id="RHEA-COMP:10000"/>
        <dbReference type="Rhea" id="RHEA-COMP:10001"/>
        <dbReference type="Rhea" id="RHEA-COMP:14737"/>
        <dbReference type="Rhea" id="RHEA-COMP:14739"/>
        <dbReference type="ChEBI" id="CHEBI:17319"/>
        <dbReference type="ChEBI" id="CHEBI:29917"/>
        <dbReference type="ChEBI" id="CHEBI:33737"/>
        <dbReference type="ChEBI" id="CHEBI:33738"/>
        <dbReference type="ChEBI" id="CHEBI:57586"/>
        <dbReference type="ChEBI" id="CHEBI:57844"/>
        <dbReference type="ChEBI" id="CHEBI:59789"/>
        <dbReference type="ChEBI" id="CHEBI:64428"/>
        <dbReference type="ChEBI" id="CHEBI:149473"/>
        <dbReference type="EC" id="2.8.1.6"/>
    </reaction>
</comment>